<gene>
    <name evidence="13" type="ORF">KUV50_08365</name>
</gene>
<evidence type="ECO:0000256" key="7">
    <source>
        <dbReference type="ARBA" id="ARBA00023004"/>
    </source>
</evidence>
<sequence>MSKVNQKISKGVKIWLWIGFIMILLQILIGGVTRLTGSGLSITKWEIITGTIPPLNDGDWVSEFNAYKDTPQYQKINKGMSLQDFKFIYFWEYFHRLWARIMGFVFLLPAIFFWWKGFFPQWLKKRVVYIFLLAALVASFGWIMVASGLIDRPWVNAYRLSFHLILAVILLGYVMWTLLSSYPVRKFKDKSLAQWSLFLASGLFIQIFLGGMVSGMKAALLYPTFPKMKGEWIPSLIFNNSLWNVENFIHYDKSPFFPTLIHTAHRLWAYILTISILYFAWKLYTNYSNRFIHFAQILLISLLVTQIGLGILTVIHSVGTVPVFYGVAHQVVGILLFNASLIFVFIMRKKII</sequence>
<evidence type="ECO:0000313" key="13">
    <source>
        <dbReference type="EMBL" id="MBY5958139.1"/>
    </source>
</evidence>
<comment type="cofactor">
    <cofactor evidence="1">
        <name>heme b</name>
        <dbReference type="ChEBI" id="CHEBI:60344"/>
    </cofactor>
</comment>
<evidence type="ECO:0000256" key="2">
    <source>
        <dbReference type="ARBA" id="ARBA00004141"/>
    </source>
</evidence>
<dbReference type="InterPro" id="IPR003780">
    <property type="entry name" value="COX15/CtaA_fam"/>
</dbReference>
<dbReference type="GO" id="GO:0006784">
    <property type="term" value="P:heme A biosynthetic process"/>
    <property type="evidence" value="ECO:0007669"/>
    <property type="project" value="InterPro"/>
</dbReference>
<dbReference type="GO" id="GO:0046872">
    <property type="term" value="F:metal ion binding"/>
    <property type="evidence" value="ECO:0007669"/>
    <property type="project" value="UniProtKB-KW"/>
</dbReference>
<evidence type="ECO:0000256" key="4">
    <source>
        <dbReference type="ARBA" id="ARBA00022723"/>
    </source>
</evidence>
<keyword evidence="9 12" id="KW-0472">Membrane</keyword>
<dbReference type="RefSeq" id="WP_222579672.1">
    <property type="nucleotide sequence ID" value="NZ_JAHVHU010000007.1"/>
</dbReference>
<evidence type="ECO:0000256" key="9">
    <source>
        <dbReference type="ARBA" id="ARBA00023136"/>
    </source>
</evidence>
<name>A0A953LCU0_9BACT</name>
<feature type="transmembrane region" description="Helical" evidence="12">
    <location>
        <begin position="196"/>
        <end position="222"/>
    </location>
</feature>
<evidence type="ECO:0000256" key="3">
    <source>
        <dbReference type="ARBA" id="ARBA00022692"/>
    </source>
</evidence>
<feature type="transmembrane region" description="Helical" evidence="12">
    <location>
        <begin position="127"/>
        <end position="150"/>
    </location>
</feature>
<dbReference type="GO" id="GO:0016020">
    <property type="term" value="C:membrane"/>
    <property type="evidence" value="ECO:0007669"/>
    <property type="project" value="UniProtKB-SubCell"/>
</dbReference>
<dbReference type="Proteomes" id="UP000753961">
    <property type="component" value="Unassembled WGS sequence"/>
</dbReference>
<keyword evidence="5 12" id="KW-1133">Transmembrane helix</keyword>
<feature type="transmembrane region" description="Helical" evidence="12">
    <location>
        <begin position="327"/>
        <end position="347"/>
    </location>
</feature>
<comment type="pathway">
    <text evidence="10">Porphyrin-containing compound metabolism; heme A biosynthesis; heme A from heme O: step 1/1.</text>
</comment>
<evidence type="ECO:0000256" key="1">
    <source>
        <dbReference type="ARBA" id="ARBA00001970"/>
    </source>
</evidence>
<keyword evidence="3 12" id="KW-0812">Transmembrane</keyword>
<comment type="catalytic activity">
    <reaction evidence="11">
        <text>Fe(II)-heme o + 2 A + H2O = Fe(II)-heme a + 2 AH2</text>
        <dbReference type="Rhea" id="RHEA:63388"/>
        <dbReference type="ChEBI" id="CHEBI:13193"/>
        <dbReference type="ChEBI" id="CHEBI:15377"/>
        <dbReference type="ChEBI" id="CHEBI:17499"/>
        <dbReference type="ChEBI" id="CHEBI:60530"/>
        <dbReference type="ChEBI" id="CHEBI:61715"/>
        <dbReference type="EC" id="1.17.99.9"/>
    </reaction>
    <physiologicalReaction direction="left-to-right" evidence="11">
        <dbReference type="Rhea" id="RHEA:63389"/>
    </physiologicalReaction>
</comment>
<organism evidence="13 14">
    <name type="scientific">Membranihabitans marinus</name>
    <dbReference type="NCBI Taxonomy" id="1227546"/>
    <lineage>
        <taxon>Bacteria</taxon>
        <taxon>Pseudomonadati</taxon>
        <taxon>Bacteroidota</taxon>
        <taxon>Saprospiria</taxon>
        <taxon>Saprospirales</taxon>
        <taxon>Saprospiraceae</taxon>
        <taxon>Membranihabitans</taxon>
    </lineage>
</organism>
<comment type="caution">
    <text evidence="13">The sequence shown here is derived from an EMBL/GenBank/DDBJ whole genome shotgun (WGS) entry which is preliminary data.</text>
</comment>
<keyword evidence="6" id="KW-0560">Oxidoreductase</keyword>
<evidence type="ECO:0000256" key="6">
    <source>
        <dbReference type="ARBA" id="ARBA00023002"/>
    </source>
</evidence>
<evidence type="ECO:0000256" key="5">
    <source>
        <dbReference type="ARBA" id="ARBA00022989"/>
    </source>
</evidence>
<dbReference type="Pfam" id="PF02628">
    <property type="entry name" value="COX15-CtaA"/>
    <property type="match status" value="1"/>
</dbReference>
<dbReference type="AlphaFoldDB" id="A0A953LCU0"/>
<evidence type="ECO:0000313" key="14">
    <source>
        <dbReference type="Proteomes" id="UP000753961"/>
    </source>
</evidence>
<feature type="transmembrane region" description="Helical" evidence="12">
    <location>
        <begin position="12"/>
        <end position="32"/>
    </location>
</feature>
<comment type="subcellular location">
    <subcellularLocation>
        <location evidence="2">Membrane</location>
        <topology evidence="2">Multi-pass membrane protein</topology>
    </subcellularLocation>
</comment>
<evidence type="ECO:0000256" key="8">
    <source>
        <dbReference type="ARBA" id="ARBA00023133"/>
    </source>
</evidence>
<protein>
    <submittedName>
        <fullName evidence="13">COX15/CtaA family protein</fullName>
    </submittedName>
</protein>
<keyword evidence="7" id="KW-0408">Iron</keyword>
<feature type="transmembrane region" description="Helical" evidence="12">
    <location>
        <begin position="162"/>
        <end position="184"/>
    </location>
</feature>
<dbReference type="InterPro" id="IPR023754">
    <property type="entry name" value="HemeA_Synthase_type2"/>
</dbReference>
<dbReference type="GO" id="GO:0120547">
    <property type="term" value="F:heme A synthase activity"/>
    <property type="evidence" value="ECO:0007669"/>
    <property type="project" value="UniProtKB-EC"/>
</dbReference>
<evidence type="ECO:0000256" key="12">
    <source>
        <dbReference type="SAM" id="Phobius"/>
    </source>
</evidence>
<keyword evidence="8" id="KW-0350">Heme biosynthesis</keyword>
<reference evidence="13" key="1">
    <citation type="submission" date="2021-06" db="EMBL/GenBank/DDBJ databases">
        <title>44 bacteria genomes isolated from Dapeng, Shenzhen.</title>
        <authorList>
            <person name="Zheng W."/>
            <person name="Yu S."/>
            <person name="Huang Y."/>
        </authorList>
    </citation>
    <scope>NUCLEOTIDE SEQUENCE</scope>
    <source>
        <strain evidence="13">DP5N28-2</strain>
    </source>
</reference>
<keyword evidence="14" id="KW-1185">Reference proteome</keyword>
<proteinExistence type="predicted"/>
<dbReference type="PANTHER" id="PTHR23289">
    <property type="entry name" value="CYTOCHROME C OXIDASE ASSEMBLY PROTEIN COX15"/>
    <property type="match status" value="1"/>
</dbReference>
<accession>A0A953LCU0</accession>
<feature type="transmembrane region" description="Helical" evidence="12">
    <location>
        <begin position="267"/>
        <end position="284"/>
    </location>
</feature>
<evidence type="ECO:0000256" key="11">
    <source>
        <dbReference type="ARBA" id="ARBA00048044"/>
    </source>
</evidence>
<evidence type="ECO:0000256" key="10">
    <source>
        <dbReference type="ARBA" id="ARBA00044501"/>
    </source>
</evidence>
<feature type="transmembrane region" description="Helical" evidence="12">
    <location>
        <begin position="291"/>
        <end position="315"/>
    </location>
</feature>
<feature type="transmembrane region" description="Helical" evidence="12">
    <location>
        <begin position="97"/>
        <end position="115"/>
    </location>
</feature>
<dbReference type="EMBL" id="JAHVHU010000007">
    <property type="protein sequence ID" value="MBY5958139.1"/>
    <property type="molecule type" value="Genomic_DNA"/>
</dbReference>
<keyword evidence="4" id="KW-0479">Metal-binding</keyword>
<dbReference type="PANTHER" id="PTHR23289:SF2">
    <property type="entry name" value="CYTOCHROME C OXIDASE ASSEMBLY PROTEIN COX15 HOMOLOG"/>
    <property type="match status" value="1"/>
</dbReference>